<accession>A0A498IJG0</accession>
<comment type="caution">
    <text evidence="1">The sequence shown here is derived from an EMBL/GenBank/DDBJ whole genome shotgun (WGS) entry which is preliminary data.</text>
</comment>
<evidence type="ECO:0000313" key="1">
    <source>
        <dbReference type="EMBL" id="RXH82217.1"/>
    </source>
</evidence>
<organism evidence="1 2">
    <name type="scientific">Malus domestica</name>
    <name type="common">Apple</name>
    <name type="synonym">Pyrus malus</name>
    <dbReference type="NCBI Taxonomy" id="3750"/>
    <lineage>
        <taxon>Eukaryota</taxon>
        <taxon>Viridiplantae</taxon>
        <taxon>Streptophyta</taxon>
        <taxon>Embryophyta</taxon>
        <taxon>Tracheophyta</taxon>
        <taxon>Spermatophyta</taxon>
        <taxon>Magnoliopsida</taxon>
        <taxon>eudicotyledons</taxon>
        <taxon>Gunneridae</taxon>
        <taxon>Pentapetalae</taxon>
        <taxon>rosids</taxon>
        <taxon>fabids</taxon>
        <taxon>Rosales</taxon>
        <taxon>Rosaceae</taxon>
        <taxon>Amygdaloideae</taxon>
        <taxon>Maleae</taxon>
        <taxon>Malus</taxon>
    </lineage>
</organism>
<dbReference type="EMBL" id="RDQH01000338">
    <property type="protein sequence ID" value="RXH82217.1"/>
    <property type="molecule type" value="Genomic_DNA"/>
</dbReference>
<evidence type="ECO:0000313" key="2">
    <source>
        <dbReference type="Proteomes" id="UP000290289"/>
    </source>
</evidence>
<proteinExistence type="predicted"/>
<dbReference type="InterPro" id="IPR012340">
    <property type="entry name" value="NA-bd_OB-fold"/>
</dbReference>
<gene>
    <name evidence="1" type="ORF">DVH24_036558</name>
</gene>
<name>A0A498IJG0_MALDO</name>
<dbReference type="AlphaFoldDB" id="A0A498IJG0"/>
<dbReference type="Gene3D" id="2.40.50.140">
    <property type="entry name" value="Nucleic acid-binding proteins"/>
    <property type="match status" value="1"/>
</dbReference>
<keyword evidence="2" id="KW-1185">Reference proteome</keyword>
<dbReference type="Proteomes" id="UP000290289">
    <property type="component" value="Chromosome 12"/>
</dbReference>
<sequence>AFVKRFDTRYDWWYSVCPSCVNLILEDETNEINALIIEKCGEKLFGMSCKDLVLNQKLVDHHQLPNEFLKLAFINFCMSCKDLSICIKQYC</sequence>
<protein>
    <submittedName>
        <fullName evidence="1">Uncharacterized protein</fullName>
    </submittedName>
</protein>
<reference evidence="1 2" key="1">
    <citation type="submission" date="2018-10" db="EMBL/GenBank/DDBJ databases">
        <title>A high-quality apple genome assembly.</title>
        <authorList>
            <person name="Hu J."/>
        </authorList>
    </citation>
    <scope>NUCLEOTIDE SEQUENCE [LARGE SCALE GENOMIC DNA]</scope>
    <source>
        <strain evidence="2">cv. HFTH1</strain>
        <tissue evidence="1">Young leaf</tissue>
    </source>
</reference>
<feature type="non-terminal residue" evidence="1">
    <location>
        <position position="1"/>
    </location>
</feature>